<organism evidence="3 4">
    <name type="scientific">Streptomyces synnematoformans</name>
    <dbReference type="NCBI Taxonomy" id="415721"/>
    <lineage>
        <taxon>Bacteria</taxon>
        <taxon>Bacillati</taxon>
        <taxon>Actinomycetota</taxon>
        <taxon>Actinomycetes</taxon>
        <taxon>Kitasatosporales</taxon>
        <taxon>Streptomycetaceae</taxon>
        <taxon>Streptomyces</taxon>
    </lineage>
</organism>
<feature type="region of interest" description="Disordered" evidence="1">
    <location>
        <begin position="94"/>
        <end position="194"/>
    </location>
</feature>
<name>A0ABN1ZRU6_9ACTN</name>
<keyword evidence="2" id="KW-0472">Membrane</keyword>
<reference evidence="3 4" key="1">
    <citation type="journal article" date="2019" name="Int. J. Syst. Evol. Microbiol.">
        <title>The Global Catalogue of Microorganisms (GCM) 10K type strain sequencing project: providing services to taxonomists for standard genome sequencing and annotation.</title>
        <authorList>
            <consortium name="The Broad Institute Genomics Platform"/>
            <consortium name="The Broad Institute Genome Sequencing Center for Infectious Disease"/>
            <person name="Wu L."/>
            <person name="Ma J."/>
        </authorList>
    </citation>
    <scope>NUCLEOTIDE SEQUENCE [LARGE SCALE GENOMIC DNA]</scope>
    <source>
        <strain evidence="3 4">JCM 15481</strain>
    </source>
</reference>
<dbReference type="RefSeq" id="WP_344294330.1">
    <property type="nucleotide sequence ID" value="NZ_BAAAPF010000342.1"/>
</dbReference>
<dbReference type="Proteomes" id="UP001500443">
    <property type="component" value="Unassembled WGS sequence"/>
</dbReference>
<gene>
    <name evidence="3" type="ORF">GCM10009802_60030</name>
</gene>
<keyword evidence="2" id="KW-0812">Transmembrane</keyword>
<keyword evidence="2" id="KW-1133">Transmembrane helix</keyword>
<feature type="compositionally biased region" description="Low complexity" evidence="1">
    <location>
        <begin position="150"/>
        <end position="183"/>
    </location>
</feature>
<protein>
    <recommendedName>
        <fullName evidence="5">Cell division protein FtsL</fullName>
    </recommendedName>
</protein>
<evidence type="ECO:0000313" key="3">
    <source>
        <dbReference type="EMBL" id="GAA1503136.1"/>
    </source>
</evidence>
<sequence length="194" mass="19327">MRRPRITSPREGGARLPGGSSAARTPFVLLVVVLLGAGLLALLLLNAAVNQGSFRVGNLKRETTRLTDEEQRLRQEVEERSALDALEKRARELGMVPGGPPVFLSPVGGVRGEPRTATGPPVPSPAEAAEPSPGGGDAGAAEETEKADETGAPAAAGAPGTTEAAAPGAAPSAAASPSVSAPVSAPPPAAEEAP</sequence>
<comment type="caution">
    <text evidence="3">The sequence shown here is derived from an EMBL/GenBank/DDBJ whole genome shotgun (WGS) entry which is preliminary data.</text>
</comment>
<evidence type="ECO:0000313" key="4">
    <source>
        <dbReference type="Proteomes" id="UP001500443"/>
    </source>
</evidence>
<dbReference type="EMBL" id="BAAAPF010000342">
    <property type="protein sequence ID" value="GAA1503136.1"/>
    <property type="molecule type" value="Genomic_DNA"/>
</dbReference>
<accession>A0ABN1ZRU6</accession>
<keyword evidence="4" id="KW-1185">Reference proteome</keyword>
<evidence type="ECO:0000256" key="1">
    <source>
        <dbReference type="SAM" id="MobiDB-lite"/>
    </source>
</evidence>
<proteinExistence type="predicted"/>
<evidence type="ECO:0008006" key="5">
    <source>
        <dbReference type="Google" id="ProtNLM"/>
    </source>
</evidence>
<feature type="transmembrane region" description="Helical" evidence="2">
    <location>
        <begin position="27"/>
        <end position="49"/>
    </location>
</feature>
<feature type="compositionally biased region" description="Pro residues" evidence="1">
    <location>
        <begin position="184"/>
        <end position="194"/>
    </location>
</feature>
<evidence type="ECO:0000256" key="2">
    <source>
        <dbReference type="SAM" id="Phobius"/>
    </source>
</evidence>